<proteinExistence type="predicted"/>
<protein>
    <recommendedName>
        <fullName evidence="1">DUF7708 domain-containing protein</fullName>
    </recommendedName>
</protein>
<dbReference type="Proteomes" id="UP000016935">
    <property type="component" value="Unassembled WGS sequence"/>
</dbReference>
<organism evidence="2 3">
    <name type="scientific">Exserohilum turcicum (strain 28A)</name>
    <name type="common">Northern leaf blight fungus</name>
    <name type="synonym">Setosphaeria turcica</name>
    <dbReference type="NCBI Taxonomy" id="671987"/>
    <lineage>
        <taxon>Eukaryota</taxon>
        <taxon>Fungi</taxon>
        <taxon>Dikarya</taxon>
        <taxon>Ascomycota</taxon>
        <taxon>Pezizomycotina</taxon>
        <taxon>Dothideomycetes</taxon>
        <taxon>Pleosporomycetidae</taxon>
        <taxon>Pleosporales</taxon>
        <taxon>Pleosporineae</taxon>
        <taxon>Pleosporaceae</taxon>
        <taxon>Exserohilum</taxon>
    </lineage>
</organism>
<dbReference type="eggNOG" id="ENOG502SQ81">
    <property type="taxonomic scope" value="Eukaryota"/>
</dbReference>
<dbReference type="GeneID" id="19403644"/>
<accession>R0JW19</accession>
<dbReference type="RefSeq" id="XP_008027022.1">
    <property type="nucleotide sequence ID" value="XM_008028831.1"/>
</dbReference>
<evidence type="ECO:0000259" key="1">
    <source>
        <dbReference type="Pfam" id="PF24809"/>
    </source>
</evidence>
<evidence type="ECO:0000313" key="2">
    <source>
        <dbReference type="EMBL" id="EOA85133.1"/>
    </source>
</evidence>
<dbReference type="HOGENOM" id="CLU_027363_1_0_1"/>
<dbReference type="Pfam" id="PF24809">
    <property type="entry name" value="DUF7708"/>
    <property type="match status" value="1"/>
</dbReference>
<name>R0JW19_EXST2</name>
<reference evidence="2 3" key="1">
    <citation type="journal article" date="2012" name="PLoS Pathog.">
        <title>Diverse lifestyles and strategies of plant pathogenesis encoded in the genomes of eighteen Dothideomycetes fungi.</title>
        <authorList>
            <person name="Ohm R.A."/>
            <person name="Feau N."/>
            <person name="Henrissat B."/>
            <person name="Schoch C.L."/>
            <person name="Horwitz B.A."/>
            <person name="Barry K.W."/>
            <person name="Condon B.J."/>
            <person name="Copeland A.C."/>
            <person name="Dhillon B."/>
            <person name="Glaser F."/>
            <person name="Hesse C.N."/>
            <person name="Kosti I."/>
            <person name="LaButti K."/>
            <person name="Lindquist E.A."/>
            <person name="Lucas S."/>
            <person name="Salamov A.A."/>
            <person name="Bradshaw R.E."/>
            <person name="Ciuffetti L."/>
            <person name="Hamelin R.C."/>
            <person name="Kema G.H.J."/>
            <person name="Lawrence C."/>
            <person name="Scott J.A."/>
            <person name="Spatafora J.W."/>
            <person name="Turgeon B.G."/>
            <person name="de Wit P.J.G.M."/>
            <person name="Zhong S."/>
            <person name="Goodwin S.B."/>
            <person name="Grigoriev I.V."/>
        </authorList>
    </citation>
    <scope>NUCLEOTIDE SEQUENCE [LARGE SCALE GENOMIC DNA]</scope>
    <source>
        <strain evidence="3">28A</strain>
    </source>
</reference>
<dbReference type="OrthoDB" id="4840035at2759"/>
<dbReference type="AlphaFoldDB" id="R0JW19"/>
<reference evidence="2 3" key="2">
    <citation type="journal article" date="2013" name="PLoS Genet.">
        <title>Comparative genome structure, secondary metabolite, and effector coding capacity across Cochliobolus pathogens.</title>
        <authorList>
            <person name="Condon B.J."/>
            <person name="Leng Y."/>
            <person name="Wu D."/>
            <person name="Bushley K.E."/>
            <person name="Ohm R.A."/>
            <person name="Otillar R."/>
            <person name="Martin J."/>
            <person name="Schackwitz W."/>
            <person name="Grimwood J."/>
            <person name="MohdZainudin N."/>
            <person name="Xue C."/>
            <person name="Wang R."/>
            <person name="Manning V.A."/>
            <person name="Dhillon B."/>
            <person name="Tu Z.J."/>
            <person name="Steffenson B.J."/>
            <person name="Salamov A."/>
            <person name="Sun H."/>
            <person name="Lowry S."/>
            <person name="LaButti K."/>
            <person name="Han J."/>
            <person name="Copeland A."/>
            <person name="Lindquist E."/>
            <person name="Barry K."/>
            <person name="Schmutz J."/>
            <person name="Baker S.E."/>
            <person name="Ciuffetti L.M."/>
            <person name="Grigoriev I.V."/>
            <person name="Zhong S."/>
            <person name="Turgeon B.G."/>
        </authorList>
    </citation>
    <scope>NUCLEOTIDE SEQUENCE [LARGE SCALE GENOMIC DNA]</scope>
    <source>
        <strain evidence="3">28A</strain>
    </source>
</reference>
<dbReference type="EMBL" id="KB908703">
    <property type="protein sequence ID" value="EOA85133.1"/>
    <property type="molecule type" value="Genomic_DNA"/>
</dbReference>
<dbReference type="STRING" id="671987.R0JW19"/>
<dbReference type="InterPro" id="IPR056125">
    <property type="entry name" value="DUF7708"/>
</dbReference>
<gene>
    <name evidence="2" type="ORF">SETTUDRAFT_32360</name>
</gene>
<keyword evidence="3" id="KW-1185">Reference proteome</keyword>
<sequence length="666" mass="76175">MATFQASEEEQFVPREIVRAFSMRIKAKYGDDSDGETELERALVENVKDEESQQKKRIREINEYLNSTRPHELEKLNQLRNSLQLSMHEFVARVQKSQPGGVLSRKIETREDVTMIVEDLMVRLEHKQEKGTFRRVTKHLRTFCNTIKSHSTALKMLPSSNDYVSVFYGALATVLQASEGYTKVMEALPKALVEINDAVAAIEKRSWLFENNTMKSYMWRIYSQIFSFLGEVINWYTKRSIQRALSSFNEHLLEFFDDQVEEIRKLAKLVHDEADFRAQADAQINRLYLEEMDGKFDRFMNELRERDAAQRGILDRRYERFHEALEEKRRNELQDKQFLSHILMETWSKMRRQDMGSAVRGILEEDARRQLSWPEDLGNASKAQNGEMRVLGRGLVSRKATERDYEIAPASQTTRDAVLLSSAQLEDYFDRAKLTIPGSSEGHAAFADADVADRIRSWVVATDSQILYTSGTDPFEDNAYSSSAVGQYATVIRQAGLPMCSYSCSLKNTAPPPGRTRETIELVALVYSLIRQLIEILPPTIEPGSASVQDVCWKELDGTLSTFPLAFEILEALLRSTKHAVVIIIIDAIELLEDPSYRSTDKWLTCLVQLFVKLSNAAHGTIFKIWFNSGGMSQVLFEILEPRQIALSSSSRRSGRQAFGSEFIML</sequence>
<feature type="domain" description="DUF7708" evidence="1">
    <location>
        <begin position="139"/>
        <end position="280"/>
    </location>
</feature>
<evidence type="ECO:0000313" key="3">
    <source>
        <dbReference type="Proteomes" id="UP000016935"/>
    </source>
</evidence>